<dbReference type="PANTHER" id="PTHR21027:SF1">
    <property type="entry name" value="TRNA-SPLICING ENDONUCLEASE SUBUNIT SEN54"/>
    <property type="match status" value="1"/>
</dbReference>
<organism evidence="4 5">
    <name type="scientific">Panicum miliaceum</name>
    <name type="common">Proso millet</name>
    <name type="synonym">Broomcorn millet</name>
    <dbReference type="NCBI Taxonomy" id="4540"/>
    <lineage>
        <taxon>Eukaryota</taxon>
        <taxon>Viridiplantae</taxon>
        <taxon>Streptophyta</taxon>
        <taxon>Embryophyta</taxon>
        <taxon>Tracheophyta</taxon>
        <taxon>Spermatophyta</taxon>
        <taxon>Magnoliopsida</taxon>
        <taxon>Liliopsida</taxon>
        <taxon>Poales</taxon>
        <taxon>Poaceae</taxon>
        <taxon>PACMAD clade</taxon>
        <taxon>Panicoideae</taxon>
        <taxon>Panicodae</taxon>
        <taxon>Paniceae</taxon>
        <taxon>Panicinae</taxon>
        <taxon>Panicum</taxon>
        <taxon>Panicum sect. Panicum</taxon>
    </lineage>
</organism>
<evidence type="ECO:0000256" key="1">
    <source>
        <dbReference type="ARBA" id="ARBA00005736"/>
    </source>
</evidence>
<protein>
    <recommendedName>
        <fullName evidence="3">tRNA-splicing endonuclease subunit Sen54 N-terminal domain-containing protein</fullName>
    </recommendedName>
</protein>
<dbReference type="InterPro" id="IPR024336">
    <property type="entry name" value="tRNA_splic_suSen54_N"/>
</dbReference>
<dbReference type="STRING" id="4540.A0A3L6TBT1"/>
<name>A0A3L6TBT1_PANMI</name>
<dbReference type="Pfam" id="PF12928">
    <property type="entry name" value="tRNA_int_end_N2"/>
    <property type="match status" value="1"/>
</dbReference>
<gene>
    <name evidence="4" type="ORF">C2845_PM03G03220</name>
</gene>
<dbReference type="InterPro" id="IPR024337">
    <property type="entry name" value="tRNA_splic_suSen54"/>
</dbReference>
<dbReference type="AlphaFoldDB" id="A0A3L6TBT1"/>
<evidence type="ECO:0000313" key="5">
    <source>
        <dbReference type="Proteomes" id="UP000275267"/>
    </source>
</evidence>
<evidence type="ECO:0000313" key="4">
    <source>
        <dbReference type="EMBL" id="RLN35724.1"/>
    </source>
</evidence>
<accession>A0A3L6TBT1</accession>
<dbReference type="PANTHER" id="PTHR21027">
    <property type="entry name" value="TRNA-SPLICING ENDONUCLEASE SUBUNIT SEN54"/>
    <property type="match status" value="1"/>
</dbReference>
<dbReference type="OrthoDB" id="408683at2759"/>
<keyword evidence="2" id="KW-0819">tRNA processing</keyword>
<proteinExistence type="inferred from homology"/>
<comment type="similarity">
    <text evidence="1">Belongs to the SEN54 family.</text>
</comment>
<dbReference type="GO" id="GO:0000379">
    <property type="term" value="P:tRNA-type intron splice site recognition and cleavage"/>
    <property type="evidence" value="ECO:0007669"/>
    <property type="project" value="TreeGrafter"/>
</dbReference>
<dbReference type="EMBL" id="PQIB02000002">
    <property type="protein sequence ID" value="RLN35724.1"/>
    <property type="molecule type" value="Genomic_DNA"/>
</dbReference>
<comment type="caution">
    <text evidence="4">The sequence shown here is derived from an EMBL/GenBank/DDBJ whole genome shotgun (WGS) entry which is preliminary data.</text>
</comment>
<sequence>MAVVAAIAGDRRRRSCAPAGAAAAGNDDGEEQHLNPFLDAAPSASSRVQFSLYWLPASVTRPLNVFCGGGRRNVASRARWVEEAGAAEVVESKGKLWLTTGVTRGGKLCYNVEEIGFLVERGALILLNGKDETIGIEAIYEKIAEGKYGCSWDAFQAYKHLKSLGYIVGRYGVPWTMKNSGACDTTVPPSAVHTDQSFNRVDGTCSDITKLLKEMHIDGISPSFEVYLPNSKFKKSSPGAPSFLLCLLRNKPPSRVEVETVENNFGAIPLKYCLVDNGRRNSTFLAVALPLDEEEGISKDIKVWTFLRSQNPAICCGVQILQRNPKLHRVSECSPRFRHSHYTQEMHCTATRASFFVNQTRNASQVNQSAAGNMRDRHVSAWIAALWRAQQPVRRCAALLPVARADAGSRPAQHSTALITPCARS</sequence>
<dbReference type="Proteomes" id="UP000275267">
    <property type="component" value="Unassembled WGS sequence"/>
</dbReference>
<feature type="domain" description="tRNA-splicing endonuclease subunit Sen54 N-terminal" evidence="3">
    <location>
        <begin position="75"/>
        <end position="126"/>
    </location>
</feature>
<evidence type="ECO:0000259" key="3">
    <source>
        <dbReference type="Pfam" id="PF12928"/>
    </source>
</evidence>
<dbReference type="GO" id="GO:0000214">
    <property type="term" value="C:tRNA-intron endonuclease complex"/>
    <property type="evidence" value="ECO:0007669"/>
    <property type="project" value="TreeGrafter"/>
</dbReference>
<reference evidence="5" key="1">
    <citation type="journal article" date="2019" name="Nat. Commun.">
        <title>The genome of broomcorn millet.</title>
        <authorList>
            <person name="Zou C."/>
            <person name="Miki D."/>
            <person name="Li D."/>
            <person name="Tang Q."/>
            <person name="Xiao L."/>
            <person name="Rajput S."/>
            <person name="Deng P."/>
            <person name="Jia W."/>
            <person name="Huang R."/>
            <person name="Zhang M."/>
            <person name="Sun Y."/>
            <person name="Hu J."/>
            <person name="Fu X."/>
            <person name="Schnable P.S."/>
            <person name="Li F."/>
            <person name="Zhang H."/>
            <person name="Feng B."/>
            <person name="Zhu X."/>
            <person name="Liu R."/>
            <person name="Schnable J.C."/>
            <person name="Zhu J.-K."/>
            <person name="Zhang H."/>
        </authorList>
    </citation>
    <scope>NUCLEOTIDE SEQUENCE [LARGE SCALE GENOMIC DNA]</scope>
</reference>
<evidence type="ECO:0000256" key="2">
    <source>
        <dbReference type="ARBA" id="ARBA00022694"/>
    </source>
</evidence>
<keyword evidence="5" id="KW-1185">Reference proteome</keyword>